<keyword evidence="1" id="KW-0812">Transmembrane</keyword>
<keyword evidence="1" id="KW-0472">Membrane</keyword>
<dbReference type="InterPro" id="IPR003399">
    <property type="entry name" value="Mce/MlaD"/>
</dbReference>
<organism evidence="4 5">
    <name type="scientific">[Mycobacterium] wendilense</name>
    <dbReference type="NCBI Taxonomy" id="3064284"/>
    <lineage>
        <taxon>Bacteria</taxon>
        <taxon>Bacillati</taxon>
        <taxon>Actinomycetota</taxon>
        <taxon>Actinomycetes</taxon>
        <taxon>Mycobacteriales</taxon>
        <taxon>Mycobacteriaceae</taxon>
        <taxon>Mycolicibacter</taxon>
    </lineage>
</organism>
<gene>
    <name evidence="4" type="ORF">MU0050_004478</name>
</gene>
<accession>A0ABM9MJW9</accession>
<dbReference type="Proteomes" id="UP001190466">
    <property type="component" value="Chromosome"/>
</dbReference>
<keyword evidence="1" id="KW-1133">Transmembrane helix</keyword>
<proteinExistence type="predicted"/>
<feature type="transmembrane region" description="Helical" evidence="1">
    <location>
        <begin position="7"/>
        <end position="28"/>
    </location>
</feature>
<dbReference type="InterPro" id="IPR005693">
    <property type="entry name" value="Mce"/>
</dbReference>
<feature type="domain" description="Mce/MlaD" evidence="2">
    <location>
        <begin position="37"/>
        <end position="111"/>
    </location>
</feature>
<reference evidence="4 5" key="1">
    <citation type="submission" date="2023-08" db="EMBL/GenBank/DDBJ databases">
        <authorList>
            <person name="Folkvardsen B D."/>
            <person name="Norman A."/>
        </authorList>
    </citation>
    <scope>NUCLEOTIDE SEQUENCE [LARGE SCALE GENOMIC DNA]</scope>
    <source>
        <strain evidence="4 5">Mu0050</strain>
    </source>
</reference>
<dbReference type="Pfam" id="PF11887">
    <property type="entry name" value="Mce4_CUP1"/>
    <property type="match status" value="1"/>
</dbReference>
<dbReference type="PANTHER" id="PTHR33371:SF17">
    <property type="entry name" value="MCE-FAMILY PROTEIN MCE1B"/>
    <property type="match status" value="1"/>
</dbReference>
<dbReference type="PANTHER" id="PTHR33371">
    <property type="entry name" value="INTERMEMBRANE PHOSPHOLIPID TRANSPORT SYSTEM BINDING PROTEIN MLAD-RELATED"/>
    <property type="match status" value="1"/>
</dbReference>
<dbReference type="RefSeq" id="WP_316512695.1">
    <property type="nucleotide sequence ID" value="NZ_OY726395.1"/>
</dbReference>
<evidence type="ECO:0000256" key="1">
    <source>
        <dbReference type="SAM" id="Phobius"/>
    </source>
</evidence>
<feature type="domain" description="Mammalian cell entry C-terminal" evidence="3">
    <location>
        <begin position="117"/>
        <end position="260"/>
    </location>
</feature>
<dbReference type="InterPro" id="IPR052336">
    <property type="entry name" value="MlaD_Phospholipid_Transporter"/>
</dbReference>
<name>A0ABM9MJW9_9MYCO</name>
<keyword evidence="5" id="KW-1185">Reference proteome</keyword>
<evidence type="ECO:0000259" key="2">
    <source>
        <dbReference type="Pfam" id="PF02470"/>
    </source>
</evidence>
<protein>
    <submittedName>
        <fullName evidence="4">MCE family protein</fullName>
    </submittedName>
</protein>
<dbReference type="Pfam" id="PF02470">
    <property type="entry name" value="MlaD"/>
    <property type="match status" value="1"/>
</dbReference>
<evidence type="ECO:0000259" key="3">
    <source>
        <dbReference type="Pfam" id="PF11887"/>
    </source>
</evidence>
<evidence type="ECO:0000313" key="5">
    <source>
        <dbReference type="Proteomes" id="UP001190466"/>
    </source>
</evidence>
<sequence length="346" mass="37605">MSYRKPLIGLCLFLVVTTVATWMVYVTLSREISGSTATYSAHFTDVTGLQPGDDVRVAGVRVGRVDDVELDGTVAEVTFKVQNEQVLYANTVASIMYQNIIGQRYLGLSPGVRPSVEPLPPGSVIPLERTESSFDITYVLRGFEPLFALLDPEQVDNLTTAIIQAFQGDNGSLLTLITETSSLAELLAGPDRLLDEIITNLNQVVTNLAERNSDLQTVIARSSDILVGLEARREDLRTSVGSINSAVGRLAEISGAVYPDLREFVTREPGLAAHLAGEGRERFAFYGANMPLVLKGLARFTQEGAYGNIYACDITSNLFAFLARLIPDVVRHATPGNTIKHSPVCR</sequence>
<dbReference type="NCBIfam" id="TIGR00996">
    <property type="entry name" value="Mtu_fam_mce"/>
    <property type="match status" value="1"/>
</dbReference>
<dbReference type="InterPro" id="IPR024516">
    <property type="entry name" value="Mce_C"/>
</dbReference>
<dbReference type="EMBL" id="OY726395">
    <property type="protein sequence ID" value="CAJ1586834.1"/>
    <property type="molecule type" value="Genomic_DNA"/>
</dbReference>
<evidence type="ECO:0000313" key="4">
    <source>
        <dbReference type="EMBL" id="CAJ1586834.1"/>
    </source>
</evidence>